<evidence type="ECO:0000313" key="2">
    <source>
        <dbReference type="EMBL" id="JAH68671.1"/>
    </source>
</evidence>
<dbReference type="EMBL" id="GBXM01039906">
    <property type="protein sequence ID" value="JAH68671.1"/>
    <property type="molecule type" value="Transcribed_RNA"/>
</dbReference>
<organism evidence="2">
    <name type="scientific">Anguilla anguilla</name>
    <name type="common">European freshwater eel</name>
    <name type="synonym">Muraena anguilla</name>
    <dbReference type="NCBI Taxonomy" id="7936"/>
    <lineage>
        <taxon>Eukaryota</taxon>
        <taxon>Metazoa</taxon>
        <taxon>Chordata</taxon>
        <taxon>Craniata</taxon>
        <taxon>Vertebrata</taxon>
        <taxon>Euteleostomi</taxon>
        <taxon>Actinopterygii</taxon>
        <taxon>Neopterygii</taxon>
        <taxon>Teleostei</taxon>
        <taxon>Anguilliformes</taxon>
        <taxon>Anguillidae</taxon>
        <taxon>Anguilla</taxon>
    </lineage>
</organism>
<protein>
    <submittedName>
        <fullName evidence="2">Uncharacterized protein</fullName>
    </submittedName>
</protein>
<accession>A0A0E9USC8</accession>
<dbReference type="AlphaFoldDB" id="A0A0E9USC8"/>
<reference evidence="2" key="2">
    <citation type="journal article" date="2015" name="Fish Shellfish Immunol.">
        <title>Early steps in the European eel (Anguilla anguilla)-Vibrio vulnificus interaction in the gills: Role of the RtxA13 toxin.</title>
        <authorList>
            <person name="Callol A."/>
            <person name="Pajuelo D."/>
            <person name="Ebbesson L."/>
            <person name="Teles M."/>
            <person name="MacKenzie S."/>
            <person name="Amaro C."/>
        </authorList>
    </citation>
    <scope>NUCLEOTIDE SEQUENCE</scope>
</reference>
<reference evidence="2" key="1">
    <citation type="submission" date="2014-11" db="EMBL/GenBank/DDBJ databases">
        <authorList>
            <person name="Amaro Gonzalez C."/>
        </authorList>
    </citation>
    <scope>NUCLEOTIDE SEQUENCE</scope>
</reference>
<evidence type="ECO:0000256" key="1">
    <source>
        <dbReference type="SAM" id="MobiDB-lite"/>
    </source>
</evidence>
<name>A0A0E9USC8_ANGAN</name>
<feature type="region of interest" description="Disordered" evidence="1">
    <location>
        <begin position="1"/>
        <end position="20"/>
    </location>
</feature>
<sequence length="76" mass="8776">MKRSMRRTRLSLMSSTGEDSHVNRIPSTFPWITNQGDNLVYFVQFAPLRCTLFSLFSMSQTTVSWRFKGIPSALQD</sequence>
<proteinExistence type="predicted"/>